<evidence type="ECO:0000256" key="1">
    <source>
        <dbReference type="ARBA" id="ARBA00004418"/>
    </source>
</evidence>
<dbReference type="InterPro" id="IPR038484">
    <property type="entry name" value="MucB/RseB_C_sf"/>
</dbReference>
<feature type="signal peptide" evidence="5">
    <location>
        <begin position="1"/>
        <end position="26"/>
    </location>
</feature>
<name>A0AAP6MML4_9GAMM</name>
<organism evidence="8 9">
    <name type="scientific">Natronospira elongata</name>
    <dbReference type="NCBI Taxonomy" id="3110268"/>
    <lineage>
        <taxon>Bacteria</taxon>
        <taxon>Pseudomonadati</taxon>
        <taxon>Pseudomonadota</taxon>
        <taxon>Gammaproteobacteria</taxon>
        <taxon>Natronospirales</taxon>
        <taxon>Natronospiraceae</taxon>
        <taxon>Natronospira</taxon>
    </lineage>
</organism>
<comment type="caution">
    <text evidence="8">The sequence shown here is derived from an EMBL/GenBank/DDBJ whole genome shotgun (WGS) entry which is preliminary data.</text>
</comment>
<evidence type="ECO:0000256" key="4">
    <source>
        <dbReference type="ARBA" id="ARBA00022764"/>
    </source>
</evidence>
<gene>
    <name evidence="8" type="ORF">VCB98_10030</name>
</gene>
<keyword evidence="4" id="KW-0574">Periplasm</keyword>
<dbReference type="Proteomes" id="UP001302316">
    <property type="component" value="Unassembled WGS sequence"/>
</dbReference>
<evidence type="ECO:0000313" key="8">
    <source>
        <dbReference type="EMBL" id="MEA5446157.1"/>
    </source>
</evidence>
<protein>
    <submittedName>
        <fullName evidence="8">MucB/RseB C-terminal domain-containing protein</fullName>
    </submittedName>
</protein>
<feature type="domain" description="MucB/RseB N-terminal" evidence="6">
    <location>
        <begin position="29"/>
        <end position="205"/>
    </location>
</feature>
<dbReference type="Pfam" id="PF03888">
    <property type="entry name" value="MucB_RseB"/>
    <property type="match status" value="1"/>
</dbReference>
<dbReference type="CDD" id="cd16327">
    <property type="entry name" value="RseB"/>
    <property type="match status" value="1"/>
</dbReference>
<evidence type="ECO:0000256" key="5">
    <source>
        <dbReference type="SAM" id="SignalP"/>
    </source>
</evidence>
<dbReference type="Gene3D" id="3.30.200.100">
    <property type="entry name" value="MucB/RseB, C-terminal domain"/>
    <property type="match status" value="1"/>
</dbReference>
<comment type="subcellular location">
    <subcellularLocation>
        <location evidence="1">Periplasm</location>
    </subcellularLocation>
</comment>
<dbReference type="InterPro" id="IPR005588">
    <property type="entry name" value="MucB_RseB"/>
</dbReference>
<comment type="similarity">
    <text evidence="2">Belongs to the RseB family.</text>
</comment>
<evidence type="ECO:0000259" key="6">
    <source>
        <dbReference type="Pfam" id="PF03888"/>
    </source>
</evidence>
<dbReference type="GO" id="GO:0045152">
    <property type="term" value="F:antisigma factor binding"/>
    <property type="evidence" value="ECO:0007669"/>
    <property type="project" value="TreeGrafter"/>
</dbReference>
<dbReference type="InterPro" id="IPR033436">
    <property type="entry name" value="MucB/RseB_C"/>
</dbReference>
<reference evidence="8 9" key="1">
    <citation type="submission" date="2023-12" db="EMBL/GenBank/DDBJ databases">
        <title>Whole-genome sequencing of halo(alkali)philic microorganisms from hypersaline lakes.</title>
        <authorList>
            <person name="Sorokin D.Y."/>
            <person name="Merkel A.Y."/>
            <person name="Messina E."/>
            <person name="Yakimov M."/>
        </authorList>
    </citation>
    <scope>NUCLEOTIDE SEQUENCE [LARGE SCALE GENOMIC DNA]</scope>
    <source>
        <strain evidence="8 9">AB-CW1</strain>
    </source>
</reference>
<dbReference type="RefSeq" id="WP_346052213.1">
    <property type="nucleotide sequence ID" value="NZ_JAYGII010000022.1"/>
</dbReference>
<feature type="domain" description="MucB/RseB C-terminal" evidence="7">
    <location>
        <begin position="236"/>
        <end position="326"/>
    </location>
</feature>
<feature type="chain" id="PRO_5042818615" evidence="5">
    <location>
        <begin position="27"/>
        <end position="339"/>
    </location>
</feature>
<proteinExistence type="inferred from homology"/>
<dbReference type="Gene3D" id="2.50.20.10">
    <property type="entry name" value="Lipoprotein localisation LolA/LolB/LppX"/>
    <property type="match status" value="1"/>
</dbReference>
<evidence type="ECO:0000259" key="7">
    <source>
        <dbReference type="Pfam" id="PF17188"/>
    </source>
</evidence>
<evidence type="ECO:0000313" key="9">
    <source>
        <dbReference type="Proteomes" id="UP001302316"/>
    </source>
</evidence>
<dbReference type="InterPro" id="IPR033434">
    <property type="entry name" value="MucB/RseB_N"/>
</dbReference>
<dbReference type="PIRSF" id="PIRSF005427">
    <property type="entry name" value="RseB"/>
    <property type="match status" value="1"/>
</dbReference>
<dbReference type="GO" id="GO:0032885">
    <property type="term" value="P:regulation of polysaccharide biosynthetic process"/>
    <property type="evidence" value="ECO:0007669"/>
    <property type="project" value="TreeGrafter"/>
</dbReference>
<accession>A0AAP6MML4</accession>
<keyword evidence="3 5" id="KW-0732">Signal</keyword>
<evidence type="ECO:0000256" key="2">
    <source>
        <dbReference type="ARBA" id="ARBA00008150"/>
    </source>
</evidence>
<keyword evidence="9" id="KW-1185">Reference proteome</keyword>
<evidence type="ECO:0000256" key="3">
    <source>
        <dbReference type="ARBA" id="ARBA00022729"/>
    </source>
</evidence>
<dbReference type="PANTHER" id="PTHR38782:SF1">
    <property type="entry name" value="SIGMA-E FACTOR REGULATORY PROTEIN RSEB"/>
    <property type="match status" value="1"/>
</dbReference>
<dbReference type="Pfam" id="PF17188">
    <property type="entry name" value="MucB_RseB_C"/>
    <property type="match status" value="1"/>
</dbReference>
<dbReference type="GO" id="GO:0030288">
    <property type="term" value="C:outer membrane-bounded periplasmic space"/>
    <property type="evidence" value="ECO:0007669"/>
    <property type="project" value="TreeGrafter"/>
</dbReference>
<dbReference type="PANTHER" id="PTHR38782">
    <property type="match status" value="1"/>
</dbReference>
<sequence>MKAVSHRLMVAFCCLAALAASQAVQADTPRAALERMAEAMSELNFRGTFVQIQGGEVESHQVVHRAGEGGSSERLLSLTGSQRELLRQHDAVKCIFAKDDDGDVDLRQAAARFNAYLGDKLKDLDSGHYSLISLGRDRVAGRAANIIGIQPEDELRYGFRFWLDRETGMPLRNDMVSADGEVIQQVMFTDIMLDVDISDEELDPVLEKEAEAFGTRHARYSRKRPGESEQDLPTLFDALPDGFRLVAAQSEPRRAGNDVILHHLILSDGIAQVSIFVEPLGEERRGFEGESRMGSVSAHGRQVDDHQITVVGEVPMKTVTAIASEIDSLPRRLAEKLEP</sequence>
<dbReference type="EMBL" id="JAYGII010000022">
    <property type="protein sequence ID" value="MEA5446157.1"/>
    <property type="molecule type" value="Genomic_DNA"/>
</dbReference>
<dbReference type="AlphaFoldDB" id="A0AAP6MML4"/>